<dbReference type="InterPro" id="IPR009081">
    <property type="entry name" value="PP-bd_ACP"/>
</dbReference>
<dbReference type="Proteomes" id="UP001197741">
    <property type="component" value="Unassembled WGS sequence"/>
</dbReference>
<evidence type="ECO:0000313" key="30">
    <source>
        <dbReference type="EMBL" id="RGT78325.1"/>
    </source>
</evidence>
<evidence type="ECO:0000313" key="72">
    <source>
        <dbReference type="Proteomes" id="UP000286581"/>
    </source>
</evidence>
<dbReference type="EMBL" id="QSQP01000015">
    <property type="protein sequence ID" value="RGK41538.1"/>
    <property type="molecule type" value="Genomic_DNA"/>
</dbReference>
<dbReference type="EMBL" id="QSTI01000007">
    <property type="protein sequence ID" value="RGM50681.1"/>
    <property type="molecule type" value="Genomic_DNA"/>
</dbReference>
<dbReference type="EMBL" id="QSKY01000002">
    <property type="protein sequence ID" value="RHF08017.1"/>
    <property type="molecule type" value="Genomic_DNA"/>
</dbReference>
<dbReference type="EMBL" id="QSAZ01000014">
    <property type="protein sequence ID" value="RGW85759.1"/>
    <property type="molecule type" value="Genomic_DNA"/>
</dbReference>
<evidence type="ECO:0000313" key="16">
    <source>
        <dbReference type="EMBL" id="MCB6937581.1"/>
    </source>
</evidence>
<dbReference type="Proteomes" id="UP000286341">
    <property type="component" value="Unassembled WGS sequence"/>
</dbReference>
<evidence type="ECO:0000313" key="26">
    <source>
        <dbReference type="EMBL" id="RGM50681.1"/>
    </source>
</evidence>
<evidence type="ECO:0000313" key="69">
    <source>
        <dbReference type="Proteomes" id="UP000286104"/>
    </source>
</evidence>
<dbReference type="EMBL" id="CZAJ01000021">
    <property type="protein sequence ID" value="CUP18788.1"/>
    <property type="molecule type" value="Genomic_DNA"/>
</dbReference>
<evidence type="ECO:0000313" key="52">
    <source>
        <dbReference type="Proteomes" id="UP000260642"/>
    </source>
</evidence>
<dbReference type="Proteomes" id="UP000095384">
    <property type="component" value="Unassembled WGS sequence"/>
</dbReference>
<dbReference type="AlphaFoldDB" id="A0A0M6WSK2"/>
<evidence type="ECO:0000313" key="54">
    <source>
        <dbReference type="Proteomes" id="UP000260758"/>
    </source>
</evidence>
<dbReference type="PROSITE" id="PS50075">
    <property type="entry name" value="CARRIER"/>
    <property type="match status" value="1"/>
</dbReference>
<dbReference type="Proteomes" id="UP000324325">
    <property type="component" value="Unassembled WGS sequence"/>
</dbReference>
<evidence type="ECO:0000313" key="28">
    <source>
        <dbReference type="EMBL" id="RGN22447.1"/>
    </source>
</evidence>
<dbReference type="NCBIfam" id="NF002148">
    <property type="entry name" value="PRK00982.1-2"/>
    <property type="match status" value="1"/>
</dbReference>
<evidence type="ECO:0000313" key="43">
    <source>
        <dbReference type="EMBL" id="RHL28556.1"/>
    </source>
</evidence>
<evidence type="ECO:0000313" key="32">
    <source>
        <dbReference type="EMBL" id="RGW85759.1"/>
    </source>
</evidence>
<feature type="domain" description="EAL" evidence="11">
    <location>
        <begin position="1"/>
        <end position="77"/>
    </location>
</feature>
<dbReference type="Proteomes" id="UP000095602">
    <property type="component" value="Unassembled WGS sequence"/>
</dbReference>
<dbReference type="Proteomes" id="UP000286581">
    <property type="component" value="Unassembled WGS sequence"/>
</dbReference>
<evidence type="ECO:0000313" key="29">
    <source>
        <dbReference type="EMBL" id="RGR55946.1"/>
    </source>
</evidence>
<dbReference type="Pfam" id="PF00550">
    <property type="entry name" value="PP-binding"/>
    <property type="match status" value="1"/>
</dbReference>
<evidence type="ECO:0000256" key="5">
    <source>
        <dbReference type="ARBA" id="ARBA00023098"/>
    </source>
</evidence>
<evidence type="ECO:0000313" key="61">
    <source>
        <dbReference type="Proteomes" id="UP000283501"/>
    </source>
</evidence>
<accession>A0A0M6WSK2</accession>
<dbReference type="EMBL" id="WKQP01000030">
    <property type="protein sequence ID" value="MSC61310.1"/>
    <property type="molecule type" value="Genomic_DNA"/>
</dbReference>
<dbReference type="InterPro" id="IPR036736">
    <property type="entry name" value="ACP-like_sf"/>
</dbReference>
<evidence type="ECO:0000313" key="67">
    <source>
        <dbReference type="Proteomes" id="UP000285290"/>
    </source>
</evidence>
<evidence type="ECO:0000313" key="56">
    <source>
        <dbReference type="Proteomes" id="UP000261052"/>
    </source>
</evidence>
<evidence type="ECO:0000313" key="39">
    <source>
        <dbReference type="EMBL" id="RHE32340.1"/>
    </source>
</evidence>
<dbReference type="PANTHER" id="PTHR20863">
    <property type="entry name" value="ACYL CARRIER PROTEIN"/>
    <property type="match status" value="1"/>
</dbReference>
<reference evidence="21" key="9">
    <citation type="submission" date="2020-02" db="EMBL/GenBank/DDBJ databases">
        <authorList>
            <person name="Littmann E."/>
            <person name="Sorbara M."/>
        </authorList>
    </citation>
    <scope>NUCLEOTIDE SEQUENCE</scope>
    <source>
        <strain evidence="22">MSK.16.45</strain>
        <strain evidence="21">MSK.17.79</strain>
    </source>
</reference>
<evidence type="ECO:0000313" key="22">
    <source>
        <dbReference type="EMBL" id="NSC78013.1"/>
    </source>
</evidence>
<evidence type="ECO:0000256" key="7">
    <source>
        <dbReference type="HAMAP-Rule" id="MF_01217"/>
    </source>
</evidence>
<dbReference type="EMBL" id="QSUG01000009">
    <property type="protein sequence ID" value="RGN22447.1"/>
    <property type="molecule type" value="Genomic_DNA"/>
</dbReference>
<reference evidence="19" key="12">
    <citation type="submission" date="2023-01" db="EMBL/GenBank/DDBJ databases">
        <title>Human gut microbiome strain richness.</title>
        <authorList>
            <person name="Chen-Liaw A."/>
        </authorList>
    </citation>
    <scope>NUCLEOTIDE SEQUENCE</scope>
    <source>
        <strain evidence="19">1001283st1_D2_1001283B150209_150212</strain>
    </source>
</reference>
<dbReference type="Proteomes" id="UP001193756">
    <property type="component" value="Unassembled WGS sequence"/>
</dbReference>
<dbReference type="PANTHER" id="PTHR20863:SF76">
    <property type="entry name" value="CARRIER DOMAIN-CONTAINING PROTEIN"/>
    <property type="match status" value="1"/>
</dbReference>
<evidence type="ECO:0000313" key="20">
    <source>
        <dbReference type="EMBL" id="MSC61310.1"/>
    </source>
</evidence>
<dbReference type="EMBL" id="JAJCJQ010000007">
    <property type="protein sequence ID" value="MCB6960698.1"/>
    <property type="molecule type" value="Genomic_DNA"/>
</dbReference>
<dbReference type="Proteomes" id="UP000245905">
    <property type="component" value="Unassembled WGS sequence"/>
</dbReference>
<dbReference type="GO" id="GO:0000036">
    <property type="term" value="F:acyl carrier activity"/>
    <property type="evidence" value="ECO:0007669"/>
    <property type="project" value="UniProtKB-UniRule"/>
</dbReference>
<reference evidence="23 51" key="1">
    <citation type="submission" date="2014-09" db="EMBL/GenBank/DDBJ databases">
        <title>Butyrate-producing bacteria isolated from human gut.</title>
        <authorList>
            <person name="Zhang Q."/>
            <person name="Zhao L."/>
        </authorList>
    </citation>
    <scope>NUCLEOTIDE SEQUENCE [LARGE SCALE GENOMIC DNA]</scope>
    <source>
        <strain evidence="23 51">R22</strain>
    </source>
</reference>
<dbReference type="Proteomes" id="UP000260970">
    <property type="component" value="Unassembled WGS sequence"/>
</dbReference>
<evidence type="ECO:0000313" key="35">
    <source>
        <dbReference type="EMBL" id="RGZ91609.1"/>
    </source>
</evidence>
<dbReference type="Gene3D" id="1.10.1200.10">
    <property type="entry name" value="ACP-like"/>
    <property type="match status" value="1"/>
</dbReference>
<reference evidence="16" key="11">
    <citation type="submission" date="2021-10" db="EMBL/GenBank/DDBJ databases">
        <title>Collection of gut derived symbiotic bacterial strains cultured from healthy donors.</title>
        <authorList>
            <person name="Lin H."/>
            <person name="Littmann E."/>
            <person name="Kohout C."/>
            <person name="Pamer E.G."/>
        </authorList>
    </citation>
    <scope>NUCLEOTIDE SEQUENCE</scope>
    <source>
        <strain evidence="17">DFI.7.28A</strain>
        <strain evidence="16">DFI.9.42</strain>
    </source>
</reference>
<dbReference type="EMBL" id="CYXM01000007">
    <property type="protein sequence ID" value="CUN03595.1"/>
    <property type="molecule type" value="Genomic_DNA"/>
</dbReference>
<dbReference type="GO" id="GO:0009245">
    <property type="term" value="P:lipid A biosynthetic process"/>
    <property type="evidence" value="ECO:0007669"/>
    <property type="project" value="TreeGrafter"/>
</dbReference>
<dbReference type="Proteomes" id="UP000283297">
    <property type="component" value="Unassembled WGS sequence"/>
</dbReference>
<dbReference type="GO" id="GO:0005829">
    <property type="term" value="C:cytosol"/>
    <property type="evidence" value="ECO:0007669"/>
    <property type="project" value="TreeGrafter"/>
</dbReference>
<evidence type="ECO:0000313" key="45">
    <source>
        <dbReference type="EMBL" id="TYL58612.1"/>
    </source>
</evidence>
<evidence type="ECO:0000256" key="2">
    <source>
        <dbReference type="ARBA" id="ARBA00022516"/>
    </source>
</evidence>
<dbReference type="EMBL" id="QSFB01000019">
    <property type="protein sequence ID" value="RHA11190.1"/>
    <property type="molecule type" value="Genomic_DNA"/>
</dbReference>
<dbReference type="Proteomes" id="UP000284835">
    <property type="component" value="Unassembled WGS sequence"/>
</dbReference>
<keyword evidence="3 7" id="KW-0597">Phosphoprotein</keyword>
<dbReference type="Proteomes" id="UP000260758">
    <property type="component" value="Unassembled WGS sequence"/>
</dbReference>
<evidence type="ECO:0000313" key="31">
    <source>
        <dbReference type="EMBL" id="RGW40399.1"/>
    </source>
</evidence>
<organism evidence="12 47">
    <name type="scientific">Agathobacter rectalis</name>
    <dbReference type="NCBI Taxonomy" id="39491"/>
    <lineage>
        <taxon>Bacteria</taxon>
        <taxon>Bacillati</taxon>
        <taxon>Bacillota</taxon>
        <taxon>Clostridia</taxon>
        <taxon>Lachnospirales</taxon>
        <taxon>Lachnospiraceae</taxon>
        <taxon>Agathobacter</taxon>
    </lineage>
</organism>
<dbReference type="Proteomes" id="UP000286181">
    <property type="component" value="Unassembled WGS sequence"/>
</dbReference>
<keyword evidence="5 7" id="KW-0443">Lipid metabolism</keyword>
<comment type="similarity">
    <text evidence="7">Belongs to the acyl carrier protein (ACP) family.</text>
</comment>
<dbReference type="EMBL" id="QSTP01000006">
    <property type="protein sequence ID" value="RGM71860.1"/>
    <property type="molecule type" value="Genomic_DNA"/>
</dbReference>
<evidence type="ECO:0000313" key="24">
    <source>
        <dbReference type="EMBL" id="RGI67101.1"/>
    </source>
</evidence>
<dbReference type="Proteomes" id="UP000283683">
    <property type="component" value="Unassembled WGS sequence"/>
</dbReference>
<dbReference type="EMBL" id="QROF01000002">
    <property type="protein sequence ID" value="RHL06970.1"/>
    <property type="molecule type" value="Genomic_DNA"/>
</dbReference>
<evidence type="ECO:0000313" key="60">
    <source>
        <dbReference type="Proteomes" id="UP000283431"/>
    </source>
</evidence>
<evidence type="ECO:0000259" key="11">
    <source>
        <dbReference type="PROSITE" id="PS50883"/>
    </source>
</evidence>
<evidence type="ECO:0000313" key="27">
    <source>
        <dbReference type="EMBL" id="RGM71860.1"/>
    </source>
</evidence>
<evidence type="ECO:0000313" key="71">
    <source>
        <dbReference type="Proteomes" id="UP000286341"/>
    </source>
</evidence>
<dbReference type="EMBL" id="QRKN01000010">
    <property type="protein sequence ID" value="RHI20019.1"/>
    <property type="molecule type" value="Genomic_DNA"/>
</dbReference>
<evidence type="ECO:0000313" key="44">
    <source>
        <dbReference type="EMBL" id="RHL76805.1"/>
    </source>
</evidence>
<comment type="function">
    <text evidence="7 9">Carrier of the growing fatty acid chain in fatty acid biosynthesis.</text>
</comment>
<evidence type="ECO:0000313" key="40">
    <source>
        <dbReference type="EMBL" id="RHF08017.1"/>
    </source>
</evidence>
<reference evidence="12" key="3">
    <citation type="submission" date="2015-05" db="EMBL/GenBank/DDBJ databases">
        <authorList>
            <person name="Wang D.B."/>
            <person name="Wang M."/>
        </authorList>
    </citation>
    <scope>NUCLEOTIDE SEQUENCE [LARGE SCALE GENOMIC DNA]</scope>
    <source>
        <strain evidence="12">T1-815</strain>
    </source>
</reference>
<dbReference type="OrthoDB" id="9804551at2"/>
<dbReference type="Proteomes" id="UP001197684">
    <property type="component" value="Unassembled WGS sequence"/>
</dbReference>
<evidence type="ECO:0000313" key="12">
    <source>
        <dbReference type="EMBL" id="CRL40625.1"/>
    </source>
</evidence>
<dbReference type="EMBL" id="QSEN01000018">
    <property type="protein sequence ID" value="RGZ74637.1"/>
    <property type="molecule type" value="Genomic_DNA"/>
</dbReference>
<evidence type="ECO:0000313" key="64">
    <source>
        <dbReference type="Proteomes" id="UP000284296"/>
    </source>
</evidence>
<evidence type="ECO:0000313" key="33">
    <source>
        <dbReference type="EMBL" id="RGZ18081.1"/>
    </source>
</evidence>
<dbReference type="EMBL" id="VSTF01000003">
    <property type="protein sequence ID" value="TYL60772.1"/>
    <property type="molecule type" value="Genomic_DNA"/>
</dbReference>
<evidence type="ECO:0000313" key="50">
    <source>
        <dbReference type="Proteomes" id="UP000095673"/>
    </source>
</evidence>
<dbReference type="Proteomes" id="UP000479563">
    <property type="component" value="Unassembled WGS sequence"/>
</dbReference>
<evidence type="ECO:0000313" key="58">
    <source>
        <dbReference type="Proteomes" id="UP000266698"/>
    </source>
</evidence>
<name>A0A0M6WSK2_9FIRM</name>
<dbReference type="InterPro" id="IPR003231">
    <property type="entry name" value="ACP"/>
</dbReference>
<evidence type="ECO:0000313" key="42">
    <source>
        <dbReference type="EMBL" id="RHL06970.1"/>
    </source>
</evidence>
<keyword evidence="7" id="KW-0963">Cytoplasm</keyword>
<evidence type="ECO:0000313" key="23">
    <source>
        <dbReference type="EMBL" id="PWE84448.1"/>
    </source>
</evidence>
<dbReference type="Proteomes" id="UP000285865">
    <property type="component" value="Unassembled WGS sequence"/>
</dbReference>
<dbReference type="EMBL" id="QSOB01000014">
    <property type="protein sequence ID" value="RGI67101.1"/>
    <property type="molecule type" value="Genomic_DNA"/>
</dbReference>
<evidence type="ECO:0000313" key="18">
    <source>
        <dbReference type="EMBL" id="MCC2748148.1"/>
    </source>
</evidence>
<evidence type="ECO:0000313" key="73">
    <source>
        <dbReference type="Proteomes" id="UP000324325"/>
    </source>
</evidence>
<evidence type="ECO:0000313" key="46">
    <source>
        <dbReference type="EMBL" id="TYL60772.1"/>
    </source>
</evidence>
<dbReference type="Proteomes" id="UP001212823">
    <property type="component" value="Unassembled WGS sequence"/>
</dbReference>
<evidence type="ECO:0000313" key="68">
    <source>
        <dbReference type="Proteomes" id="UP000285865"/>
    </source>
</evidence>
<comment type="PTM">
    <text evidence="7">4'-phosphopantetheine is transferred from CoA to a specific serine of apo-ACP by AcpS. This modification is essential for activity because fatty acids are bound in thioester linkage to the sulfhydryl of the prosthetic group.</text>
</comment>
<dbReference type="Proteomes" id="UP001193670">
    <property type="component" value="Unassembled WGS sequence"/>
</dbReference>
<dbReference type="GO" id="GO:0000035">
    <property type="term" value="F:acyl binding"/>
    <property type="evidence" value="ECO:0007669"/>
    <property type="project" value="TreeGrafter"/>
</dbReference>
<dbReference type="NCBIfam" id="NF002150">
    <property type="entry name" value="PRK00982.1-4"/>
    <property type="match status" value="1"/>
</dbReference>
<comment type="pathway">
    <text evidence="7 9">Lipid metabolism; fatty acid biosynthesis.</text>
</comment>
<dbReference type="Proteomes" id="UP000285290">
    <property type="component" value="Unassembled WGS sequence"/>
</dbReference>
<dbReference type="GO" id="GO:0016020">
    <property type="term" value="C:membrane"/>
    <property type="evidence" value="ECO:0007669"/>
    <property type="project" value="GOC"/>
</dbReference>
<dbReference type="Proteomes" id="UP000284296">
    <property type="component" value="Unassembled WGS sequence"/>
</dbReference>
<evidence type="ECO:0000313" key="21">
    <source>
        <dbReference type="EMBL" id="NSC26309.1"/>
    </source>
</evidence>
<dbReference type="EMBL" id="QRPB01000018">
    <property type="protein sequence ID" value="RHL76805.1"/>
    <property type="molecule type" value="Genomic_DNA"/>
</dbReference>
<dbReference type="Proteomes" id="UP000283431">
    <property type="component" value="Unassembled WGS sequence"/>
</dbReference>
<reference evidence="18" key="10">
    <citation type="submission" date="2021-10" db="EMBL/GenBank/DDBJ databases">
        <title>Collection of gut derived symbiotic bacterial strains cultured from healthy donors.</title>
        <authorList>
            <person name="Lin H."/>
            <person name="Littmann E."/>
            <person name="Claire K."/>
            <person name="Pamer E."/>
        </authorList>
    </citation>
    <scope>NUCLEOTIDE SEQUENCE</scope>
    <source>
        <strain evidence="18">MSK.22.92</strain>
    </source>
</reference>
<dbReference type="Proteomes" id="UP000260642">
    <property type="component" value="Unassembled WGS sequence"/>
</dbReference>
<evidence type="ECO:0000313" key="36">
    <source>
        <dbReference type="EMBL" id="RHA11190.1"/>
    </source>
</evidence>
<feature type="modified residue" description="O-(pantetheine 4'-phosphoryl)serine" evidence="7">
    <location>
        <position position="34"/>
    </location>
</feature>
<dbReference type="EMBL" id="QSJS01000019">
    <property type="protein sequence ID" value="RHD92316.1"/>
    <property type="molecule type" value="Genomic_DNA"/>
</dbReference>
<evidence type="ECO:0000313" key="47">
    <source>
        <dbReference type="Proteomes" id="UP000049472"/>
    </source>
</evidence>
<evidence type="ECO:0000256" key="4">
    <source>
        <dbReference type="ARBA" id="ARBA00022832"/>
    </source>
</evidence>
<dbReference type="Proteomes" id="UP000285209">
    <property type="component" value="Unassembled WGS sequence"/>
</dbReference>
<evidence type="ECO:0000313" key="74">
    <source>
        <dbReference type="Proteomes" id="UP000324327"/>
    </source>
</evidence>
<dbReference type="Proteomes" id="UP000286104">
    <property type="component" value="Unassembled WGS sequence"/>
</dbReference>
<evidence type="ECO:0000313" key="34">
    <source>
        <dbReference type="EMBL" id="RGZ74637.1"/>
    </source>
</evidence>
<dbReference type="EMBL" id="JAAIMP010000021">
    <property type="protein sequence ID" value="NSC78013.1"/>
    <property type="molecule type" value="Genomic_DNA"/>
</dbReference>
<reference evidence="21" key="8">
    <citation type="journal article" date="2020" name="Cell Host Microbe">
        <title>Functional and Genomic Variation between Human-Derived Isolates of Lachnospiraceae Reveals Inter- and Intra-Species Diversity.</title>
        <authorList>
            <person name="Sorbara M.T."/>
            <person name="Littmann E.R."/>
            <person name="Fontana E."/>
            <person name="Moody T.U."/>
            <person name="Kohout C.E."/>
            <person name="Gjonbalaj M."/>
            <person name="Eaton V."/>
            <person name="Seok R."/>
            <person name="Leiner I.M."/>
            <person name="Pamer E.G."/>
        </authorList>
    </citation>
    <scope>NUCLEOTIDE SEQUENCE</scope>
    <source>
        <strain evidence="22">MSK.16.45</strain>
        <strain evidence="21">MSK.17.79</strain>
    </source>
</reference>
<dbReference type="Proteomes" id="UP000260717">
    <property type="component" value="Unassembled WGS sequence"/>
</dbReference>
<gene>
    <name evidence="7 16" type="primary">acpP</name>
    <name evidence="13" type="synonym">acpP_2</name>
    <name evidence="15" type="synonym">acpP_3</name>
    <name evidence="44" type="ORF">DW001_13055</name>
    <name evidence="43" type="ORF">DW028_07855</name>
    <name evidence="42" type="ORF">DW038_03295</name>
    <name evidence="41" type="ORF">DW172_11610</name>
    <name evidence="40" type="ORF">DW703_02350</name>
    <name evidence="39" type="ORF">DW753_07060</name>
    <name evidence="38" type="ORF">DW775_12520</name>
    <name evidence="37" type="ORF">DW848_10330</name>
    <name evidence="36" type="ORF">DW948_11775</name>
    <name evidence="35" type="ORF">DW967_09690</name>
    <name evidence="34" type="ORF">DW975_10315</name>
    <name evidence="32" type="ORF">DWV45_12690</name>
    <name evidence="31" type="ORF">DWV78_05580</name>
    <name evidence="30" type="ORF">DWX06_14550</name>
    <name evidence="29" type="ORF">DWY38_04275</name>
    <name evidence="33" type="ORF">DXA03_08655</name>
    <name evidence="28" type="ORF">DXB72_10160</name>
    <name evidence="27" type="ORF">DXB99_07570</name>
    <name evidence="26" type="ORF">DXC13_06045</name>
    <name evidence="25" type="ORF">DXD13_11825</name>
    <name evidence="24" type="ORF">DXD95_10345</name>
    <name evidence="14" type="ORF">ERS852417_01720</name>
    <name evidence="15" type="ORF">ERS852497_02154</name>
    <name evidence="13" type="ORF">ERS852580_01675</name>
    <name evidence="46" type="ORF">FYL31_03810</name>
    <name evidence="45" type="ORF">FYL37_05370</name>
    <name evidence="22" type="ORF">G4312_12175</name>
    <name evidence="21" type="ORF">G4319_02935</name>
    <name evidence="20" type="ORF">GKE07_14125</name>
    <name evidence="23" type="ORF">LD38_03555</name>
    <name evidence="16" type="ORF">LIZ56_04025</name>
    <name evidence="17" type="ORF">LIZ82_07310</name>
    <name evidence="18" type="ORF">LK487_14135</name>
    <name evidence="19" type="ORF">PNE45_07925</name>
    <name evidence="12" type="ORF">T1815_24181</name>
</gene>
<dbReference type="UniPathway" id="UPA00094"/>
<dbReference type="EMBL" id="CVRQ01000026">
    <property type="protein sequence ID" value="CRL40625.1"/>
    <property type="molecule type" value="Genomic_DNA"/>
</dbReference>
<keyword evidence="1 7" id="KW-0596">Phosphopantetheine</keyword>
<evidence type="ECO:0000313" key="48">
    <source>
        <dbReference type="Proteomes" id="UP000095384"/>
    </source>
</evidence>
<dbReference type="Proteomes" id="UP000283721">
    <property type="component" value="Unassembled WGS sequence"/>
</dbReference>
<dbReference type="EMBL" id="JRFS01000004">
    <property type="protein sequence ID" value="PWE84448.1"/>
    <property type="molecule type" value="Genomic_DNA"/>
</dbReference>
<dbReference type="Proteomes" id="UP000261052">
    <property type="component" value="Unassembled WGS sequence"/>
</dbReference>
<dbReference type="EMBL" id="QRXG01000036">
    <property type="protein sequence ID" value="RGT78325.1"/>
    <property type="molecule type" value="Genomic_DNA"/>
</dbReference>
<evidence type="ECO:0000313" key="62">
    <source>
        <dbReference type="Proteomes" id="UP000283683"/>
    </source>
</evidence>
<evidence type="ECO:0000256" key="8">
    <source>
        <dbReference type="NCBIfam" id="TIGR00517"/>
    </source>
</evidence>
<comment type="subcellular location">
    <subcellularLocation>
        <location evidence="7">Cytoplasm</location>
    </subcellularLocation>
</comment>
<dbReference type="EMBL" id="QSHU01000013">
    <property type="protein sequence ID" value="RHC38679.1"/>
    <property type="molecule type" value="Genomic_DNA"/>
</dbReference>
<evidence type="ECO:0000313" key="65">
    <source>
        <dbReference type="Proteomes" id="UP000284835"/>
    </source>
</evidence>
<dbReference type="EMBL" id="QRON01000004">
    <property type="protein sequence ID" value="RHL28556.1"/>
    <property type="molecule type" value="Genomic_DNA"/>
</dbReference>
<dbReference type="NCBIfam" id="TIGR00517">
    <property type="entry name" value="acyl_carrier"/>
    <property type="match status" value="1"/>
</dbReference>
<keyword evidence="4 7" id="KW-0276">Fatty acid metabolism</keyword>
<evidence type="ECO:0000313" key="37">
    <source>
        <dbReference type="EMBL" id="RHC38679.1"/>
    </source>
</evidence>
<sequence length="77" mass="8760">MLEKIKEIVADQLGIDEDDIKLESNFKEDLEADSLDLFELVMALEEEYGVEIPSEDLEKIATVNDIIEYLKNKGVEA</sequence>
<dbReference type="EMBL" id="QSES01000017">
    <property type="protein sequence ID" value="RGZ91609.1"/>
    <property type="molecule type" value="Genomic_DNA"/>
</dbReference>
<evidence type="ECO:0000313" key="66">
    <source>
        <dbReference type="Proteomes" id="UP000285209"/>
    </source>
</evidence>
<reference evidence="73 74" key="7">
    <citation type="submission" date="2019-09" db="EMBL/GenBank/DDBJ databases">
        <title>Strain-level analysis of Eubacterium rectale using genomes from metagenomes.</title>
        <authorList>
            <person name="Karcher N."/>
            <person name="Segata N."/>
        </authorList>
    </citation>
    <scope>NUCLEOTIDE SEQUENCE [LARGE SCALE GENOMIC DNA]</scope>
    <source>
        <strain evidence="45 73">L2-21</strain>
        <strain evidence="46 74">T3WBe13</strain>
    </source>
</reference>
<evidence type="ECO:0000256" key="1">
    <source>
        <dbReference type="ARBA" id="ARBA00022450"/>
    </source>
</evidence>
<dbReference type="EMBL" id="QRUJ01000003">
    <property type="protein sequence ID" value="RGR55946.1"/>
    <property type="molecule type" value="Genomic_DNA"/>
</dbReference>
<dbReference type="EMBL" id="QSAE01000012">
    <property type="protein sequence ID" value="RGW40399.1"/>
    <property type="molecule type" value="Genomic_DNA"/>
</dbReference>
<dbReference type="EMBL" id="JAAILW010000004">
    <property type="protein sequence ID" value="NSC26309.1"/>
    <property type="molecule type" value="Genomic_DNA"/>
</dbReference>
<evidence type="ECO:0000256" key="3">
    <source>
        <dbReference type="ARBA" id="ARBA00022553"/>
    </source>
</evidence>
<comment type="PTM">
    <text evidence="9">4'-phosphopantetheine is transferred from CoA to a specific serine of apo-ACP by acpS.</text>
</comment>
<evidence type="ECO:0000256" key="6">
    <source>
        <dbReference type="ARBA" id="ARBA00023160"/>
    </source>
</evidence>
<evidence type="ECO:0000313" key="55">
    <source>
        <dbReference type="Proteomes" id="UP000260970"/>
    </source>
</evidence>
<dbReference type="HAMAP" id="MF_01217">
    <property type="entry name" value="Acyl_carrier"/>
    <property type="match status" value="1"/>
</dbReference>
<dbReference type="Proteomes" id="UP000049472">
    <property type="component" value="Unassembled WGS sequence"/>
</dbReference>
<evidence type="ECO:0000313" key="25">
    <source>
        <dbReference type="EMBL" id="RGK41538.1"/>
    </source>
</evidence>
<evidence type="ECO:0000259" key="10">
    <source>
        <dbReference type="PROSITE" id="PS50075"/>
    </source>
</evidence>
<dbReference type="EMBL" id="CYYW01000010">
    <property type="protein sequence ID" value="CUO16057.1"/>
    <property type="molecule type" value="Genomic_DNA"/>
</dbReference>
<evidence type="ECO:0000313" key="19">
    <source>
        <dbReference type="EMBL" id="MDB8017959.1"/>
    </source>
</evidence>
<reference evidence="73 74" key="6">
    <citation type="submission" date="2019-08" db="EMBL/GenBank/DDBJ databases">
        <authorList>
            <person name="Duncan S."/>
            <person name="Walker A."/>
        </authorList>
    </citation>
    <scope>NUCLEOTIDE SEQUENCE [LARGE SCALE GENOMIC DNA]</scope>
    <source>
        <strain evidence="45 73">L2-21</strain>
        <strain evidence="46 74">T3WBe13</strain>
    </source>
</reference>
<dbReference type="PROSITE" id="PS50883">
    <property type="entry name" value="EAL"/>
    <property type="match status" value="1"/>
</dbReference>
<evidence type="ECO:0000313" key="59">
    <source>
        <dbReference type="Proteomes" id="UP000283297"/>
    </source>
</evidence>
<dbReference type="EMBL" id="JAQLYE010000012">
    <property type="protein sequence ID" value="MDB8017959.1"/>
    <property type="molecule type" value="Genomic_DNA"/>
</dbReference>
<dbReference type="Proteomes" id="UP000266698">
    <property type="component" value="Unassembled WGS sequence"/>
</dbReference>
<evidence type="ECO:0000313" key="15">
    <source>
        <dbReference type="EMBL" id="CUP18788.1"/>
    </source>
</evidence>
<evidence type="ECO:0000313" key="13">
    <source>
        <dbReference type="EMBL" id="CUN03595.1"/>
    </source>
</evidence>
<dbReference type="Proteomes" id="UP000324327">
    <property type="component" value="Unassembled WGS sequence"/>
</dbReference>
<dbReference type="SUPFAM" id="SSF47336">
    <property type="entry name" value="ACP-like"/>
    <property type="match status" value="1"/>
</dbReference>
<proteinExistence type="inferred from homology"/>
<dbReference type="EMBL" id="JAJFBX010000026">
    <property type="protein sequence ID" value="MCC2748148.1"/>
    <property type="molecule type" value="Genomic_DNA"/>
</dbReference>
<evidence type="ECO:0000313" key="41">
    <source>
        <dbReference type="EMBL" id="RHI20019.1"/>
    </source>
</evidence>
<dbReference type="Proteomes" id="UP001197847">
    <property type="component" value="Unassembled WGS sequence"/>
</dbReference>
<dbReference type="Proteomes" id="UP000095673">
    <property type="component" value="Unassembled WGS sequence"/>
</dbReference>
<feature type="domain" description="Carrier" evidence="10">
    <location>
        <begin position="1"/>
        <end position="74"/>
    </location>
</feature>
<evidence type="ECO:0000313" key="14">
    <source>
        <dbReference type="EMBL" id="CUO16057.1"/>
    </source>
</evidence>
<dbReference type="Proteomes" id="UP000283501">
    <property type="component" value="Unassembled WGS sequence"/>
</dbReference>
<reference evidence="20 75" key="5">
    <citation type="journal article" date="2019" name="Nat. Med.">
        <title>A library of human gut bacterial isolates paired with longitudinal multiomics data enables mechanistic microbiome research.</title>
        <authorList>
            <person name="Poyet M."/>
            <person name="Groussin M."/>
            <person name="Gibbons S.M."/>
            <person name="Avila-Pacheco J."/>
            <person name="Jiang X."/>
            <person name="Kearney S.M."/>
            <person name="Perrotta A.R."/>
            <person name="Berdy B."/>
            <person name="Zhao S."/>
            <person name="Lieberman T.D."/>
            <person name="Swanson P.K."/>
            <person name="Smith M."/>
            <person name="Roesemann S."/>
            <person name="Alexander J.E."/>
            <person name="Rich S.A."/>
            <person name="Livny J."/>
            <person name="Vlamakis H."/>
            <person name="Clish C."/>
            <person name="Bullock K."/>
            <person name="Deik A."/>
            <person name="Scott J."/>
            <person name="Pierce K.A."/>
            <person name="Xavier R.J."/>
            <person name="Alm E.J."/>
        </authorList>
    </citation>
    <scope>NUCLEOTIDE SEQUENCE [LARGE SCALE GENOMIC DNA]</scope>
    <source>
        <strain evidence="20 75">BIOML-A11</strain>
    </source>
</reference>
<evidence type="ECO:0000313" key="70">
    <source>
        <dbReference type="Proteomes" id="UP000286181"/>
    </source>
</evidence>
<dbReference type="EMBL" id="VSTG01000005">
    <property type="protein sequence ID" value="TYL58612.1"/>
    <property type="molecule type" value="Genomic_DNA"/>
</dbReference>
<keyword evidence="47" id="KW-1185">Reference proteome</keyword>
<evidence type="ECO:0000313" key="49">
    <source>
        <dbReference type="Proteomes" id="UP000095602"/>
    </source>
</evidence>
<evidence type="ECO:0000256" key="9">
    <source>
        <dbReference type="RuleBase" id="RU003545"/>
    </source>
</evidence>
<dbReference type="EMBL" id="QSKC01000007">
    <property type="protein sequence ID" value="RHE32340.1"/>
    <property type="molecule type" value="Genomic_DNA"/>
</dbReference>
<evidence type="ECO:0000313" key="17">
    <source>
        <dbReference type="EMBL" id="MCB6960698.1"/>
    </source>
</evidence>
<keyword evidence="6 7" id="KW-0275">Fatty acid biosynthesis</keyword>
<reference evidence="52 53" key="4">
    <citation type="submission" date="2018-08" db="EMBL/GenBank/DDBJ databases">
        <title>A genome reference for cultivated species of the human gut microbiota.</title>
        <authorList>
            <person name="Zou Y."/>
            <person name="Xue W."/>
            <person name="Luo G."/>
        </authorList>
    </citation>
    <scope>NUCLEOTIDE SEQUENCE [LARGE SCALE GENOMIC DNA]</scope>
    <source>
        <strain evidence="32 62">AF06-19</strain>
        <strain evidence="31 72">AF12-8</strain>
        <strain evidence="30 64">AF18-16LB</strain>
        <strain evidence="29 57">AF25-15</strain>
        <strain evidence="44 58">AF36-2BH</strain>
        <strain evidence="43 59">AF38-24</strain>
        <strain evidence="42 70">AF39-14AC</strain>
        <strain evidence="41 68">AM16-11</strain>
        <strain evidence="40 61">AM26-2LB</strain>
        <strain evidence="39 67">AM29-10</strain>
        <strain evidence="38 65">AM30-13AC</strain>
        <strain evidence="37 69">AM36-3AA</strain>
        <strain evidence="36 71">AM44-1AT</strain>
        <strain evidence="35 63">AM47-6BH</strain>
        <strain evidence="34 60">AM48-7</strain>
        <strain evidence="33 66">AM54-25XD</strain>
        <strain evidence="28 55">OM05-6AA</strain>
        <strain evidence="27 54">OM07-13</strain>
        <strain evidence="26 53">OM08-12AT</strain>
        <strain evidence="25 56">TF11-15AC</strain>
        <strain evidence="24 52">TM10-3</strain>
    </source>
</reference>
<dbReference type="EMBL" id="QSDV01000013">
    <property type="protein sequence ID" value="RGZ18081.1"/>
    <property type="molecule type" value="Genomic_DNA"/>
</dbReference>
<evidence type="ECO:0000313" key="53">
    <source>
        <dbReference type="Proteomes" id="UP000260717"/>
    </source>
</evidence>
<dbReference type="EMBL" id="JAJCJK010000004">
    <property type="protein sequence ID" value="MCB6937581.1"/>
    <property type="molecule type" value="Genomic_DNA"/>
</dbReference>
<dbReference type="OMA" id="NENANIM"/>
<dbReference type="Proteomes" id="UP000266066">
    <property type="component" value="Unassembled WGS sequence"/>
</dbReference>
<evidence type="ECO:0000313" key="63">
    <source>
        <dbReference type="Proteomes" id="UP000283721"/>
    </source>
</evidence>
<evidence type="ECO:0000313" key="51">
    <source>
        <dbReference type="Proteomes" id="UP000245905"/>
    </source>
</evidence>
<evidence type="ECO:0000313" key="75">
    <source>
        <dbReference type="Proteomes" id="UP000479563"/>
    </source>
</evidence>
<dbReference type="RefSeq" id="WP_012743902.1">
    <property type="nucleotide sequence ID" value="NZ_AP031452.1"/>
</dbReference>
<dbReference type="GeneID" id="86989822"/>
<protein>
    <recommendedName>
        <fullName evidence="7 8">Acyl carrier protein</fullName>
        <shortName evidence="7">ACP</shortName>
    </recommendedName>
</protein>
<evidence type="ECO:0000313" key="38">
    <source>
        <dbReference type="EMBL" id="RHD92316.1"/>
    </source>
</evidence>
<dbReference type="InterPro" id="IPR001633">
    <property type="entry name" value="EAL_dom"/>
</dbReference>
<keyword evidence="2 7" id="KW-0444">Lipid biosynthesis</keyword>
<reference evidence="47" key="2">
    <citation type="submission" date="2015-05" db="EMBL/GenBank/DDBJ databases">
        <authorList>
            <consortium name="Pathogen Informatics"/>
        </authorList>
    </citation>
    <scope>NUCLEOTIDE SEQUENCE [LARGE SCALE GENOMIC DNA]</scope>
    <source>
        <strain evidence="14 48">2789STDY5608860</strain>
        <strain evidence="15 49">2789STDY5834884</strain>
        <strain evidence="13 50">2789STDY5834968</strain>
        <strain evidence="47">T1-815</strain>
    </source>
</reference>
<evidence type="ECO:0000313" key="57">
    <source>
        <dbReference type="Proteomes" id="UP000266066"/>
    </source>
</evidence>